<evidence type="ECO:0000256" key="3">
    <source>
        <dbReference type="HAMAP-Rule" id="MF_01077"/>
    </source>
</evidence>
<dbReference type="InterPro" id="IPR003728">
    <property type="entry name" value="Ribosome_maturation_RimP"/>
</dbReference>
<protein>
    <recommendedName>
        <fullName evidence="3">Ribosome maturation factor RimP</fullName>
    </recommendedName>
</protein>
<organism evidence="6 7">
    <name type="scientific">Wujia chipingensis</name>
    <dbReference type="NCBI Taxonomy" id="2763670"/>
    <lineage>
        <taxon>Bacteria</taxon>
        <taxon>Bacillati</taxon>
        <taxon>Bacillota</taxon>
        <taxon>Clostridia</taxon>
        <taxon>Lachnospirales</taxon>
        <taxon>Lachnospiraceae</taxon>
        <taxon>Wujia</taxon>
    </lineage>
</organism>
<dbReference type="InterPro" id="IPR028998">
    <property type="entry name" value="RimP_C"/>
</dbReference>
<dbReference type="Gene3D" id="2.30.30.180">
    <property type="entry name" value="Ribosome maturation factor RimP, C-terminal domain"/>
    <property type="match status" value="1"/>
</dbReference>
<feature type="domain" description="Ribosome maturation factor RimP N-terminal" evidence="4">
    <location>
        <begin position="13"/>
        <end position="84"/>
    </location>
</feature>
<dbReference type="Pfam" id="PF17384">
    <property type="entry name" value="DUF150_C"/>
    <property type="match status" value="1"/>
</dbReference>
<dbReference type="FunFam" id="3.30.300.70:FF:000001">
    <property type="entry name" value="Ribosome maturation factor RimP"/>
    <property type="match status" value="1"/>
</dbReference>
<dbReference type="GO" id="GO:0006412">
    <property type="term" value="P:translation"/>
    <property type="evidence" value="ECO:0007669"/>
    <property type="project" value="TreeGrafter"/>
</dbReference>
<dbReference type="SUPFAM" id="SSF74942">
    <property type="entry name" value="YhbC-like, C-terminal domain"/>
    <property type="match status" value="1"/>
</dbReference>
<dbReference type="PANTHER" id="PTHR33867:SF1">
    <property type="entry name" value="RIBOSOME MATURATION FACTOR RIMP"/>
    <property type="match status" value="1"/>
</dbReference>
<dbReference type="SUPFAM" id="SSF75420">
    <property type="entry name" value="YhbC-like, N-terminal domain"/>
    <property type="match status" value="1"/>
</dbReference>
<keyword evidence="1 3" id="KW-0963">Cytoplasm</keyword>
<evidence type="ECO:0000256" key="1">
    <source>
        <dbReference type="ARBA" id="ARBA00022490"/>
    </source>
</evidence>
<evidence type="ECO:0000256" key="2">
    <source>
        <dbReference type="ARBA" id="ARBA00022517"/>
    </source>
</evidence>
<comment type="similarity">
    <text evidence="3">Belongs to the RimP family.</text>
</comment>
<dbReference type="AlphaFoldDB" id="A0A7G9FJ23"/>
<dbReference type="EMBL" id="CP060632">
    <property type="protein sequence ID" value="QNL98554.1"/>
    <property type="molecule type" value="Genomic_DNA"/>
</dbReference>
<gene>
    <name evidence="3" type="primary">rimP</name>
    <name evidence="6" type="ORF">H9Q76_07230</name>
</gene>
<dbReference type="InterPro" id="IPR035956">
    <property type="entry name" value="RimP_N_sf"/>
</dbReference>
<dbReference type="InterPro" id="IPR036847">
    <property type="entry name" value="RimP_C_sf"/>
</dbReference>
<evidence type="ECO:0000259" key="5">
    <source>
        <dbReference type="Pfam" id="PF17384"/>
    </source>
</evidence>
<evidence type="ECO:0000313" key="6">
    <source>
        <dbReference type="EMBL" id="QNL98554.1"/>
    </source>
</evidence>
<dbReference type="KEGG" id="wcp:H9Q76_07230"/>
<dbReference type="InterPro" id="IPR028989">
    <property type="entry name" value="RimP_N"/>
</dbReference>
<name>A0A7G9FJ23_9FIRM</name>
<keyword evidence="2 3" id="KW-0690">Ribosome biogenesis</keyword>
<evidence type="ECO:0000313" key="7">
    <source>
        <dbReference type="Proteomes" id="UP000515819"/>
    </source>
</evidence>
<proteinExistence type="inferred from homology"/>
<sequence length="154" mass="17682">MKKQEIEQHCTELVTPIIEEHGFELVDVEYVKEGSDYYLRVYADKEGGINIDDCVLISRSLEEKLDAADRMTDPYILEVSSPGLTRPLKKDKDFKRNLGKKVEVKLYRAVDGSKEFEAILTGYTDTTITLQLDPAEEPKEFSRNDISMIRLAFE</sequence>
<dbReference type="GO" id="GO:0000028">
    <property type="term" value="P:ribosomal small subunit assembly"/>
    <property type="evidence" value="ECO:0007669"/>
    <property type="project" value="TreeGrafter"/>
</dbReference>
<accession>A0A7G9FJ23</accession>
<dbReference type="Gene3D" id="3.30.300.70">
    <property type="entry name" value="RimP-like superfamily, N-terminal"/>
    <property type="match status" value="1"/>
</dbReference>
<dbReference type="HAMAP" id="MF_01077">
    <property type="entry name" value="RimP"/>
    <property type="match status" value="1"/>
</dbReference>
<dbReference type="CDD" id="cd01734">
    <property type="entry name" value="YlxS_C"/>
    <property type="match status" value="1"/>
</dbReference>
<feature type="domain" description="Ribosome maturation factor RimP C-terminal" evidence="5">
    <location>
        <begin position="88"/>
        <end position="154"/>
    </location>
</feature>
<dbReference type="RefSeq" id="WP_021985404.1">
    <property type="nucleotide sequence ID" value="NZ_CP060632.1"/>
</dbReference>
<comment type="function">
    <text evidence="3">Required for maturation of 30S ribosomal subunits.</text>
</comment>
<dbReference type="Proteomes" id="UP000515819">
    <property type="component" value="Chromosome"/>
</dbReference>
<dbReference type="GO" id="GO:0005829">
    <property type="term" value="C:cytosol"/>
    <property type="evidence" value="ECO:0007669"/>
    <property type="project" value="TreeGrafter"/>
</dbReference>
<comment type="subcellular location">
    <subcellularLocation>
        <location evidence="3">Cytoplasm</location>
    </subcellularLocation>
</comment>
<evidence type="ECO:0000259" key="4">
    <source>
        <dbReference type="Pfam" id="PF02576"/>
    </source>
</evidence>
<dbReference type="Pfam" id="PF02576">
    <property type="entry name" value="RimP_N"/>
    <property type="match status" value="1"/>
</dbReference>
<keyword evidence="7" id="KW-1185">Reference proteome</keyword>
<dbReference type="PANTHER" id="PTHR33867">
    <property type="entry name" value="RIBOSOME MATURATION FACTOR RIMP"/>
    <property type="match status" value="1"/>
</dbReference>
<reference evidence="6 7" key="1">
    <citation type="submission" date="2020-08" db="EMBL/GenBank/DDBJ databases">
        <authorList>
            <person name="Liu C."/>
            <person name="Sun Q."/>
        </authorList>
    </citation>
    <scope>NUCLEOTIDE SEQUENCE [LARGE SCALE GENOMIC DNA]</scope>
    <source>
        <strain evidence="6 7">NSJ-4</strain>
    </source>
</reference>